<sequence length="394" mass="42957">MSFALSPDSPDRKRSLEAETSSDEDETRGGRFKRQALNADAVDRAPRYAVIKDEDSAKSLPHEEGGEKSPPAASDSMREEHTAVEGDSSMESKLVCMRALISTKEAGVVIGKQGRNVADIRQNSGAKVTISELIHGAQDRILSVTGPLDQVAKAFSLVAEKMVSELQAGSEISVGERQTNLRILVPHTKMGWLIGKQGCRIKEIQGYSNARVTAHEGVLPGSTERIIQILGVMDAIHIAIYHIASTLQEYPQRDNFGFVPYRPLPMQMPLPLGGIPGAPPYAIPGPHAFFPPIPPGAMLPMPHHRGAPAPHLPVQMQQIFIPNDMVGAIIGKQGSKINEIRHLSGSQIKIMEPQMGSSERLVTITGNPEQNQMALYLLYSRLESEKARMQGHVR</sequence>
<gene>
    <name evidence="5" type="ORF">SPPG_06253</name>
</gene>
<dbReference type="CDD" id="cd22439">
    <property type="entry name" value="KH-I_PCBP_rpt3"/>
    <property type="match status" value="1"/>
</dbReference>
<keyword evidence="1" id="KW-0677">Repeat</keyword>
<dbReference type="EMBL" id="KQ257460">
    <property type="protein sequence ID" value="KNC98568.1"/>
    <property type="molecule type" value="Genomic_DNA"/>
</dbReference>
<accession>A0A0L0HBL3</accession>
<evidence type="ECO:0000256" key="3">
    <source>
        <dbReference type="SAM" id="MobiDB-lite"/>
    </source>
</evidence>
<feature type="region of interest" description="Disordered" evidence="3">
    <location>
        <begin position="1"/>
        <end position="90"/>
    </location>
</feature>
<dbReference type="OMA" id="GKAGHRI"/>
<keyword evidence="2" id="KW-0694">RNA-binding</keyword>
<dbReference type="GO" id="GO:0003723">
    <property type="term" value="F:RNA binding"/>
    <property type="evidence" value="ECO:0007669"/>
    <property type="project" value="UniProtKB-UniRule"/>
</dbReference>
<feature type="domain" description="K Homology" evidence="4">
    <location>
        <begin position="177"/>
        <end position="248"/>
    </location>
</feature>
<name>A0A0L0HBL3_SPIPD</name>
<dbReference type="InterPro" id="IPR004087">
    <property type="entry name" value="KH_dom"/>
</dbReference>
<feature type="compositionally biased region" description="Basic and acidic residues" evidence="3">
    <location>
        <begin position="41"/>
        <end position="67"/>
    </location>
</feature>
<dbReference type="PANTHER" id="PTHR10288">
    <property type="entry name" value="KH DOMAIN CONTAINING RNA BINDING PROTEIN"/>
    <property type="match status" value="1"/>
</dbReference>
<dbReference type="PROSITE" id="PS50084">
    <property type="entry name" value="KH_TYPE_1"/>
    <property type="match status" value="3"/>
</dbReference>
<dbReference type="SMART" id="SM00322">
    <property type="entry name" value="KH"/>
    <property type="match status" value="3"/>
</dbReference>
<protein>
    <recommendedName>
        <fullName evidence="4">K Homology domain-containing protein</fullName>
    </recommendedName>
</protein>
<evidence type="ECO:0000313" key="5">
    <source>
        <dbReference type="EMBL" id="KNC98567.1"/>
    </source>
</evidence>
<dbReference type="AlphaFoldDB" id="A0A0L0HBL3"/>
<dbReference type="EMBL" id="KQ257460">
    <property type="protein sequence ID" value="KNC98567.1"/>
    <property type="molecule type" value="Genomic_DNA"/>
</dbReference>
<dbReference type="Gene3D" id="3.30.1370.10">
    <property type="entry name" value="K Homology domain, type 1"/>
    <property type="match status" value="3"/>
</dbReference>
<organism evidence="5 6">
    <name type="scientific">Spizellomyces punctatus (strain DAOM BR117)</name>
    <dbReference type="NCBI Taxonomy" id="645134"/>
    <lineage>
        <taxon>Eukaryota</taxon>
        <taxon>Fungi</taxon>
        <taxon>Fungi incertae sedis</taxon>
        <taxon>Chytridiomycota</taxon>
        <taxon>Chytridiomycota incertae sedis</taxon>
        <taxon>Chytridiomycetes</taxon>
        <taxon>Spizellomycetales</taxon>
        <taxon>Spizellomycetaceae</taxon>
        <taxon>Spizellomyces</taxon>
    </lineage>
</organism>
<proteinExistence type="predicted"/>
<evidence type="ECO:0000259" key="4">
    <source>
        <dbReference type="SMART" id="SM00322"/>
    </source>
</evidence>
<dbReference type="OrthoDB" id="442947at2759"/>
<evidence type="ECO:0000256" key="1">
    <source>
        <dbReference type="ARBA" id="ARBA00022737"/>
    </source>
</evidence>
<dbReference type="GeneID" id="27689576"/>
<dbReference type="InterPro" id="IPR036612">
    <property type="entry name" value="KH_dom_type_1_sf"/>
</dbReference>
<dbReference type="EMBL" id="KQ257460">
    <property type="protein sequence ID" value="KNC98566.1"/>
    <property type="molecule type" value="Genomic_DNA"/>
</dbReference>
<dbReference type="InterPro" id="IPR004088">
    <property type="entry name" value="KH_dom_type_1"/>
</dbReference>
<dbReference type="Pfam" id="PF00013">
    <property type="entry name" value="KH_1"/>
    <property type="match status" value="3"/>
</dbReference>
<evidence type="ECO:0000256" key="2">
    <source>
        <dbReference type="PROSITE-ProRule" id="PRU00117"/>
    </source>
</evidence>
<evidence type="ECO:0000313" key="6">
    <source>
        <dbReference type="Proteomes" id="UP000053201"/>
    </source>
</evidence>
<feature type="domain" description="K Homology" evidence="4">
    <location>
        <begin position="93"/>
        <end position="163"/>
    </location>
</feature>
<keyword evidence="6" id="KW-1185">Reference proteome</keyword>
<dbReference type="SUPFAM" id="SSF54791">
    <property type="entry name" value="Eukaryotic type KH-domain (KH-domain type I)"/>
    <property type="match status" value="3"/>
</dbReference>
<dbReference type="RefSeq" id="XP_016606608.1">
    <property type="nucleotide sequence ID" value="XM_016754466.1"/>
</dbReference>
<dbReference type="RefSeq" id="XP_016606606.1">
    <property type="nucleotide sequence ID" value="XM_016754464.1"/>
</dbReference>
<reference evidence="5 6" key="1">
    <citation type="submission" date="2009-08" db="EMBL/GenBank/DDBJ databases">
        <title>The Genome Sequence of Spizellomyces punctatus strain DAOM BR117.</title>
        <authorList>
            <consortium name="The Broad Institute Genome Sequencing Platform"/>
            <person name="Russ C."/>
            <person name="Cuomo C."/>
            <person name="Shea T."/>
            <person name="Young S.K."/>
            <person name="Zeng Q."/>
            <person name="Koehrsen M."/>
            <person name="Haas B."/>
            <person name="Borodovsky M."/>
            <person name="Guigo R."/>
            <person name="Alvarado L."/>
            <person name="Berlin A."/>
            <person name="Bochicchio J."/>
            <person name="Borenstein D."/>
            <person name="Chapman S."/>
            <person name="Chen Z."/>
            <person name="Engels R."/>
            <person name="Freedman E."/>
            <person name="Gellesch M."/>
            <person name="Goldberg J."/>
            <person name="Griggs A."/>
            <person name="Gujja S."/>
            <person name="Heiman D."/>
            <person name="Hepburn T."/>
            <person name="Howarth C."/>
            <person name="Jen D."/>
            <person name="Larson L."/>
            <person name="Lewis B."/>
            <person name="Mehta T."/>
            <person name="Park D."/>
            <person name="Pearson M."/>
            <person name="Roberts A."/>
            <person name="Saif S."/>
            <person name="Shenoy N."/>
            <person name="Sisk P."/>
            <person name="Stolte C."/>
            <person name="Sykes S."/>
            <person name="Thomson T."/>
            <person name="Walk T."/>
            <person name="White J."/>
            <person name="Yandava C."/>
            <person name="Burger G."/>
            <person name="Gray M.W."/>
            <person name="Holland P.W.H."/>
            <person name="King N."/>
            <person name="Lang F.B.F."/>
            <person name="Roger A.J."/>
            <person name="Ruiz-Trillo I."/>
            <person name="Lander E."/>
            <person name="Nusbaum C."/>
        </authorList>
    </citation>
    <scope>NUCLEOTIDE SEQUENCE [LARGE SCALE GENOMIC DNA]</scope>
    <source>
        <strain evidence="5 6">DAOM BR117</strain>
    </source>
</reference>
<feature type="domain" description="K Homology" evidence="4">
    <location>
        <begin position="313"/>
        <end position="383"/>
    </location>
</feature>
<dbReference type="VEuPathDB" id="FungiDB:SPPG_06253"/>
<dbReference type="Proteomes" id="UP000053201">
    <property type="component" value="Unassembled WGS sequence"/>
</dbReference>
<dbReference type="RefSeq" id="XP_016606607.1">
    <property type="nucleotide sequence ID" value="XM_016754465.1"/>
</dbReference>
<dbReference type="eggNOG" id="KOG2190">
    <property type="taxonomic scope" value="Eukaryota"/>
</dbReference>
<dbReference type="STRING" id="645134.A0A0L0HBL3"/>